<comment type="subcellular location">
    <subcellularLocation>
        <location evidence="1">Periplasm</location>
    </subcellularLocation>
</comment>
<dbReference type="NCBIfam" id="TIGR03170">
    <property type="entry name" value="flgA_cterm"/>
    <property type="match status" value="1"/>
</dbReference>
<proteinExistence type="predicted"/>
<dbReference type="RefSeq" id="WP_312746794.1">
    <property type="nucleotide sequence ID" value="NZ_CP116968.1"/>
</dbReference>
<keyword evidence="5" id="KW-0282">Flagellum</keyword>
<dbReference type="InterPro" id="IPR013974">
    <property type="entry name" value="SAF"/>
</dbReference>
<dbReference type="PANTHER" id="PTHR36307:SF1">
    <property type="entry name" value="FLAGELLA BASAL BODY P-RING FORMATION PROTEIN FLGA"/>
    <property type="match status" value="1"/>
</dbReference>
<dbReference type="KEGG" id="nneo:PQG83_03410"/>
<dbReference type="Proteomes" id="UP001302494">
    <property type="component" value="Chromosome"/>
</dbReference>
<keyword evidence="5" id="KW-0969">Cilium</keyword>
<evidence type="ECO:0000256" key="3">
    <source>
        <dbReference type="ARBA" id="ARBA00022764"/>
    </source>
</evidence>
<dbReference type="Gene3D" id="3.90.1210.10">
    <property type="entry name" value="Antifreeze-like/N-acetylneuraminic acid synthase C-terminal domain"/>
    <property type="match status" value="1"/>
</dbReference>
<dbReference type="EMBL" id="CP116968">
    <property type="protein sequence ID" value="WNM62809.1"/>
    <property type="molecule type" value="Genomic_DNA"/>
</dbReference>
<dbReference type="GO" id="GO:0044780">
    <property type="term" value="P:bacterial-type flagellum assembly"/>
    <property type="evidence" value="ECO:0007669"/>
    <property type="project" value="InterPro"/>
</dbReference>
<dbReference type="AlphaFoldDB" id="A0AA96GRL6"/>
<keyword evidence="6" id="KW-1185">Reference proteome</keyword>
<keyword evidence="5" id="KW-0966">Cell projection</keyword>
<feature type="domain" description="SAF" evidence="4">
    <location>
        <begin position="126"/>
        <end position="188"/>
    </location>
</feature>
<evidence type="ECO:0000313" key="6">
    <source>
        <dbReference type="Proteomes" id="UP001302494"/>
    </source>
</evidence>
<protein>
    <submittedName>
        <fullName evidence="5">Flagellar basal body P-ring formation chaperone FlgA</fullName>
    </submittedName>
</protein>
<evidence type="ECO:0000313" key="5">
    <source>
        <dbReference type="EMBL" id="WNM62809.1"/>
    </source>
</evidence>
<dbReference type="Pfam" id="PF13144">
    <property type="entry name" value="ChapFlgA"/>
    <property type="match status" value="1"/>
</dbReference>
<organism evidence="5 6">
    <name type="scientific">Candidatus Nitrospira neomarina</name>
    <dbReference type="NCBI Taxonomy" id="3020899"/>
    <lineage>
        <taxon>Bacteria</taxon>
        <taxon>Pseudomonadati</taxon>
        <taxon>Nitrospirota</taxon>
        <taxon>Nitrospiria</taxon>
        <taxon>Nitrospirales</taxon>
        <taxon>Nitrospiraceae</taxon>
        <taxon>Nitrospira</taxon>
    </lineage>
</organism>
<dbReference type="PANTHER" id="PTHR36307">
    <property type="entry name" value="FLAGELLA BASAL BODY P-RING FORMATION PROTEIN FLGA"/>
    <property type="match status" value="1"/>
</dbReference>
<sequence length="251" mass="27636">MKIIIIFLGLFLCGNGWGTLGGISWAEVSVLSTPVRPDSQSLDGKDFERVILAELKRRYGRSQHQVSFRVLFPKQGVEVPKGKIHLEIGDWSGGGRTGRRAFRVGIFVNQQFLRTVNVVGEVKAQVEVATPIRWLKPKEVVTGEDLSVMLVDAPSLTHDFILDLDEVIGKQVLRPLPPRQPIRKIMLDYPPMIHKGDRVMIEVRSDGLLVQTVGIAKAAGKKGETIPVKNQTSGREVLGTVLASGLVEVGF</sequence>
<dbReference type="GO" id="GO:0042597">
    <property type="term" value="C:periplasmic space"/>
    <property type="evidence" value="ECO:0007669"/>
    <property type="project" value="UniProtKB-SubCell"/>
</dbReference>
<dbReference type="InterPro" id="IPR017585">
    <property type="entry name" value="SAF_FlgA"/>
</dbReference>
<evidence type="ECO:0000256" key="2">
    <source>
        <dbReference type="ARBA" id="ARBA00022729"/>
    </source>
</evidence>
<name>A0AA96GRL6_9BACT</name>
<reference evidence="5 6" key="1">
    <citation type="submission" date="2023-01" db="EMBL/GenBank/DDBJ databases">
        <title>Cultivation and genomic characterization of new, ubiquitous marine nitrite-oxidizing bacteria from the Nitrospirales.</title>
        <authorList>
            <person name="Mueller A.J."/>
            <person name="Daebeler A."/>
            <person name="Herbold C.W."/>
            <person name="Kirkegaard R.H."/>
            <person name="Daims H."/>
        </authorList>
    </citation>
    <scope>NUCLEOTIDE SEQUENCE [LARGE SCALE GENOMIC DNA]</scope>
    <source>
        <strain evidence="5 6">DK</strain>
    </source>
</reference>
<evidence type="ECO:0000259" key="4">
    <source>
        <dbReference type="SMART" id="SM00858"/>
    </source>
</evidence>
<dbReference type="SMART" id="SM00858">
    <property type="entry name" value="SAF"/>
    <property type="match status" value="1"/>
</dbReference>
<evidence type="ECO:0000256" key="1">
    <source>
        <dbReference type="ARBA" id="ARBA00004418"/>
    </source>
</evidence>
<keyword evidence="3" id="KW-0574">Periplasm</keyword>
<dbReference type="CDD" id="cd11614">
    <property type="entry name" value="SAF_CpaB_FlgA_like"/>
    <property type="match status" value="1"/>
</dbReference>
<gene>
    <name evidence="5" type="primary">flgA</name>
    <name evidence="5" type="ORF">PQG83_03410</name>
</gene>
<dbReference type="Gene3D" id="2.30.30.760">
    <property type="match status" value="1"/>
</dbReference>
<dbReference type="InterPro" id="IPR039246">
    <property type="entry name" value="Flagellar_FlgA"/>
</dbReference>
<accession>A0AA96GRL6</accession>
<keyword evidence="2" id="KW-0732">Signal</keyword>